<keyword evidence="20" id="KW-1185">Reference proteome</keyword>
<feature type="binding site" evidence="15 17">
    <location>
        <position position="242"/>
    </location>
    <ligand>
        <name>[2Fe-2S] cluster</name>
        <dbReference type="ChEBI" id="CHEBI:190135"/>
    </ligand>
</feature>
<reference evidence="20" key="1">
    <citation type="submission" date="2016-09" db="EMBL/GenBank/DDBJ databases">
        <authorList>
            <person name="Varghese N."/>
            <person name="Submissions S."/>
        </authorList>
    </citation>
    <scope>NUCLEOTIDE SEQUENCE [LARGE SCALE GENOMIC DNA]</scope>
    <source>
        <strain evidence="20">S5</strain>
    </source>
</reference>
<comment type="subunit">
    <text evidence="3 15">Heterotetramer of 2 PyrK and 2 PyrD type B subunits.</text>
</comment>
<dbReference type="GO" id="GO:0050660">
    <property type="term" value="F:flavin adenine dinucleotide binding"/>
    <property type="evidence" value="ECO:0007669"/>
    <property type="project" value="InterPro"/>
</dbReference>
<comment type="cofactor">
    <cofactor evidence="17">
        <name>[2Fe-2S] cluster</name>
        <dbReference type="ChEBI" id="CHEBI:190135"/>
    </cofactor>
    <text evidence="17">Binds 1 [2Fe-2S] cluster per subunit.</text>
</comment>
<dbReference type="GO" id="GO:0044205">
    <property type="term" value="P:'de novo' UMP biosynthetic process"/>
    <property type="evidence" value="ECO:0007669"/>
    <property type="project" value="UniProtKB-UniRule"/>
</dbReference>
<dbReference type="InterPro" id="IPR017927">
    <property type="entry name" value="FAD-bd_FR_type"/>
</dbReference>
<dbReference type="Gene3D" id="3.40.50.80">
    <property type="entry name" value="Nucleotide-binding domain of ferredoxin-NADP reductase (FNR) module"/>
    <property type="match status" value="1"/>
</dbReference>
<keyword evidence="5 15" id="KW-0285">Flavoprotein</keyword>
<dbReference type="InterPro" id="IPR012165">
    <property type="entry name" value="Cyt_c3_hydrogenase_gsu"/>
</dbReference>
<comment type="cofactor">
    <cofactor evidence="15 16">
        <name>FAD</name>
        <dbReference type="ChEBI" id="CHEBI:57692"/>
    </cofactor>
    <text evidence="15 16">Binds 1 FAD per subunit.</text>
</comment>
<feature type="binding site" evidence="15 17">
    <location>
        <position position="228"/>
    </location>
    <ligand>
        <name>[2Fe-2S] cluster</name>
        <dbReference type="ChEBI" id="CHEBI:190135"/>
    </ligand>
</feature>
<dbReference type="Gene3D" id="2.40.30.10">
    <property type="entry name" value="Translation factors"/>
    <property type="match status" value="1"/>
</dbReference>
<dbReference type="SUPFAM" id="SSF52343">
    <property type="entry name" value="Ferredoxin reductase-like, C-terminal NADP-linked domain"/>
    <property type="match status" value="1"/>
</dbReference>
<dbReference type="Pfam" id="PF10418">
    <property type="entry name" value="DHODB_Fe-S_bind"/>
    <property type="match status" value="1"/>
</dbReference>
<dbReference type="Pfam" id="PF00175">
    <property type="entry name" value="NAD_binding_1"/>
    <property type="match status" value="1"/>
</dbReference>
<evidence type="ECO:0000256" key="3">
    <source>
        <dbReference type="ARBA" id="ARBA00011669"/>
    </source>
</evidence>
<comment type="cofactor">
    <cofactor evidence="15">
        <name>[2Fe-2S] cluster</name>
        <dbReference type="ChEBI" id="CHEBI:190135"/>
    </cofactor>
    <text evidence="15">Binds 1 [2Fe-2S] cluster per subunit.</text>
</comment>
<evidence type="ECO:0000256" key="1">
    <source>
        <dbReference type="ARBA" id="ARBA00004715"/>
    </source>
</evidence>
<dbReference type="EMBL" id="FMYI01000002">
    <property type="protein sequence ID" value="SDB87901.1"/>
    <property type="molecule type" value="Genomic_DNA"/>
</dbReference>
<dbReference type="PANTHER" id="PTHR43513">
    <property type="entry name" value="DIHYDROOROTATE DEHYDROGENASE B (NAD(+)), ELECTRON TRANSFER SUBUNIT"/>
    <property type="match status" value="1"/>
</dbReference>
<keyword evidence="6 15" id="KW-0001">2Fe-2S</keyword>
<comment type="caution">
    <text evidence="15">Lacks conserved residue(s) required for the propagation of feature annotation.</text>
</comment>
<dbReference type="InterPro" id="IPR019480">
    <property type="entry name" value="Dihydroorotate_DH_Fe-S-bd"/>
</dbReference>
<dbReference type="PRINTS" id="PR00409">
    <property type="entry name" value="PHDIOXRDTASE"/>
</dbReference>
<dbReference type="RefSeq" id="WP_090792830.1">
    <property type="nucleotide sequence ID" value="NZ_FMYI01000002.1"/>
</dbReference>
<evidence type="ECO:0000259" key="18">
    <source>
        <dbReference type="PROSITE" id="PS51384"/>
    </source>
</evidence>
<dbReference type="PROSITE" id="PS51384">
    <property type="entry name" value="FAD_FR"/>
    <property type="match status" value="1"/>
</dbReference>
<gene>
    <name evidence="15" type="primary">pyrK</name>
    <name evidence="19" type="ORF">SAMN05421734_102108</name>
</gene>
<dbReference type="InterPro" id="IPR050353">
    <property type="entry name" value="PyrK_electron_transfer"/>
</dbReference>
<evidence type="ECO:0000256" key="12">
    <source>
        <dbReference type="ARBA" id="ARBA00023014"/>
    </source>
</evidence>
<feature type="binding site" evidence="15 17">
    <location>
        <position position="225"/>
    </location>
    <ligand>
        <name>[2Fe-2S] cluster</name>
        <dbReference type="ChEBI" id="CHEBI:190135"/>
    </ligand>
</feature>
<evidence type="ECO:0000256" key="4">
    <source>
        <dbReference type="ARBA" id="ARBA00022448"/>
    </source>
</evidence>
<comment type="pathway">
    <text evidence="1 15">Pyrimidine metabolism; UMP biosynthesis via de novo pathway; orotate from (S)-dihydroorotate (NAD(+) route): step 1/1.</text>
</comment>
<evidence type="ECO:0000256" key="9">
    <source>
        <dbReference type="ARBA" id="ARBA00022975"/>
    </source>
</evidence>
<accession>A0A1G6H134</accession>
<dbReference type="InterPro" id="IPR037117">
    <property type="entry name" value="Dihydroorotate_DH_ele_sf"/>
</dbReference>
<keyword evidence="11 15" id="KW-0408">Iron</keyword>
<keyword evidence="4 15" id="KW-0813">Transport</keyword>
<evidence type="ECO:0000256" key="13">
    <source>
        <dbReference type="ARBA" id="ARBA00069792"/>
    </source>
</evidence>
<protein>
    <recommendedName>
        <fullName evidence="13 15">Dihydroorotate dehydrogenase B (NAD(+)), electron transfer subunit</fullName>
    </recommendedName>
    <alternativeName>
        <fullName evidence="14 15">Dihydroorotate oxidase B, electron transfer subunit</fullName>
    </alternativeName>
</protein>
<feature type="binding site" evidence="15 16">
    <location>
        <begin position="53"/>
        <end position="56"/>
    </location>
    <ligand>
        <name>FAD</name>
        <dbReference type="ChEBI" id="CHEBI:57692"/>
    </ligand>
</feature>
<dbReference type="PIRSF" id="PIRSF006816">
    <property type="entry name" value="Cyc3_hyd_g"/>
    <property type="match status" value="1"/>
</dbReference>
<dbReference type="NCBIfam" id="NF000799">
    <property type="entry name" value="PRK00054.1-4"/>
    <property type="match status" value="1"/>
</dbReference>
<keyword evidence="7 15" id="KW-0479">Metal-binding</keyword>
<name>A0A1G6H134_9BACI</name>
<dbReference type="HAMAP" id="MF_01211">
    <property type="entry name" value="DHODB_Fe_S_bind"/>
    <property type="match status" value="1"/>
</dbReference>
<feature type="binding site" evidence="15 17">
    <location>
        <position position="220"/>
    </location>
    <ligand>
        <name>[2Fe-2S] cluster</name>
        <dbReference type="ChEBI" id="CHEBI:190135"/>
    </ligand>
</feature>
<evidence type="ECO:0000256" key="16">
    <source>
        <dbReference type="PIRSR" id="PIRSR006816-1"/>
    </source>
</evidence>
<evidence type="ECO:0000256" key="10">
    <source>
        <dbReference type="ARBA" id="ARBA00022982"/>
    </source>
</evidence>
<dbReference type="GO" id="GO:0046872">
    <property type="term" value="F:metal ion binding"/>
    <property type="evidence" value="ECO:0007669"/>
    <property type="project" value="UniProtKB-KW"/>
</dbReference>
<feature type="domain" description="FAD-binding FR-type" evidence="18">
    <location>
        <begin position="1"/>
        <end position="102"/>
    </location>
</feature>
<keyword evidence="9 15" id="KW-0665">Pyrimidine biosynthesis</keyword>
<comment type="similarity">
    <text evidence="2 15">Belongs to the PyrK family.</text>
</comment>
<keyword evidence="12 15" id="KW-0411">Iron-sulfur</keyword>
<evidence type="ECO:0000256" key="7">
    <source>
        <dbReference type="ARBA" id="ARBA00022723"/>
    </source>
</evidence>
<proteinExistence type="inferred from homology"/>
<evidence type="ECO:0000313" key="19">
    <source>
        <dbReference type="EMBL" id="SDB87901.1"/>
    </source>
</evidence>
<dbReference type="Gene3D" id="2.10.240.10">
    <property type="entry name" value="Dihydroorotate dehydrogenase, electron transfer subunit"/>
    <property type="match status" value="1"/>
</dbReference>
<comment type="function">
    <text evidence="15">Responsible for channeling the electrons from the oxidation of dihydroorotate from the FMN redox center in the PyrD type B subunit to the ultimate electron acceptor NAD(+).</text>
</comment>
<dbReference type="GO" id="GO:0009055">
    <property type="term" value="F:electron transfer activity"/>
    <property type="evidence" value="ECO:0007669"/>
    <property type="project" value="UniProtKB-UniRule"/>
</dbReference>
<dbReference type="CDD" id="cd06218">
    <property type="entry name" value="DHOD_e_trans"/>
    <property type="match status" value="1"/>
</dbReference>
<dbReference type="InterPro" id="IPR001433">
    <property type="entry name" value="OxRdtase_FAD/NAD-bd"/>
</dbReference>
<dbReference type="STRING" id="1612202.SAMN05421734_102108"/>
<dbReference type="SUPFAM" id="SSF63380">
    <property type="entry name" value="Riboflavin synthase domain-like"/>
    <property type="match status" value="1"/>
</dbReference>
<sequence>MQKLKATIRHSEIIARDTVQFDLLIDPTILKTIQPGQFVHVNIDDSSEHMLRRPISIADVKPDESLLTLIFKQFGEGTKKLAQLKAETPIDLLIPSGNGYPIDDLAIEHALLIGGGIGVPPLYYLAKKLKEKNVKVTTVIGFQSADDVFYEEAFLTLGDCFVATDDGSYGYEGFVTDVMDQNKIDFDMYFACGPNPMLRAVKYTLSDKEGYISLEERMGCGIGACYACVVPNRDETAYKKVCHDGPVFHTSEVSI</sequence>
<evidence type="ECO:0000256" key="14">
    <source>
        <dbReference type="ARBA" id="ARBA00082223"/>
    </source>
</evidence>
<dbReference type="UniPathway" id="UPA00070">
    <property type="reaction ID" value="UER00945"/>
</dbReference>
<dbReference type="GO" id="GO:0051537">
    <property type="term" value="F:2 iron, 2 sulfur cluster binding"/>
    <property type="evidence" value="ECO:0007669"/>
    <property type="project" value="UniProtKB-KW"/>
</dbReference>
<dbReference type="InterPro" id="IPR039261">
    <property type="entry name" value="FNR_nucleotide-bd"/>
</dbReference>
<evidence type="ECO:0000256" key="6">
    <source>
        <dbReference type="ARBA" id="ARBA00022714"/>
    </source>
</evidence>
<keyword evidence="8 15" id="KW-0274">FAD</keyword>
<evidence type="ECO:0000256" key="8">
    <source>
        <dbReference type="ARBA" id="ARBA00022827"/>
    </source>
</evidence>
<evidence type="ECO:0000256" key="11">
    <source>
        <dbReference type="ARBA" id="ARBA00023004"/>
    </source>
</evidence>
<evidence type="ECO:0000256" key="17">
    <source>
        <dbReference type="PIRSR" id="PIRSR006816-2"/>
    </source>
</evidence>
<evidence type="ECO:0000313" key="20">
    <source>
        <dbReference type="Proteomes" id="UP000242949"/>
    </source>
</evidence>
<keyword evidence="10 15" id="KW-0249">Electron transport</keyword>
<feature type="binding site" evidence="15 16">
    <location>
        <begin position="77"/>
        <end position="78"/>
    </location>
    <ligand>
        <name>FAD</name>
        <dbReference type="ChEBI" id="CHEBI:57692"/>
    </ligand>
</feature>
<evidence type="ECO:0000256" key="15">
    <source>
        <dbReference type="HAMAP-Rule" id="MF_01211"/>
    </source>
</evidence>
<dbReference type="PANTHER" id="PTHR43513:SF3">
    <property type="entry name" value="DIHYDROOROTATE DEHYDROGENASE B (NAD(+)), ELECTRON TRANSFER SUBUNIT-RELATED"/>
    <property type="match status" value="1"/>
</dbReference>
<evidence type="ECO:0000256" key="5">
    <source>
        <dbReference type="ARBA" id="ARBA00022630"/>
    </source>
</evidence>
<dbReference type="Proteomes" id="UP000242949">
    <property type="component" value="Unassembled WGS sequence"/>
</dbReference>
<dbReference type="InterPro" id="IPR017938">
    <property type="entry name" value="Riboflavin_synthase-like_b-brl"/>
</dbReference>
<dbReference type="OrthoDB" id="9778346at2"/>
<dbReference type="AlphaFoldDB" id="A0A1G6H134"/>
<evidence type="ECO:0000256" key="2">
    <source>
        <dbReference type="ARBA" id="ARBA00006422"/>
    </source>
</evidence>
<organism evidence="19 20">
    <name type="scientific">Pelagirhabdus alkalitolerans</name>
    <dbReference type="NCBI Taxonomy" id="1612202"/>
    <lineage>
        <taxon>Bacteria</taxon>
        <taxon>Bacillati</taxon>
        <taxon>Bacillota</taxon>
        <taxon>Bacilli</taxon>
        <taxon>Bacillales</taxon>
        <taxon>Bacillaceae</taxon>
        <taxon>Pelagirhabdus</taxon>
    </lineage>
</organism>
<dbReference type="InterPro" id="IPR023455">
    <property type="entry name" value="Dihydroorotate_DHASE_ETsu"/>
</dbReference>
<dbReference type="FunFam" id="2.10.240.10:FF:000001">
    <property type="entry name" value="Dihydroorotate dehydrogenase B (NAD(+)), electron transfer subunit"/>
    <property type="match status" value="1"/>
</dbReference>
<dbReference type="GO" id="GO:0016491">
    <property type="term" value="F:oxidoreductase activity"/>
    <property type="evidence" value="ECO:0007669"/>
    <property type="project" value="InterPro"/>
</dbReference>